<dbReference type="Gene3D" id="3.40.50.2300">
    <property type="match status" value="1"/>
</dbReference>
<dbReference type="CDD" id="cd00082">
    <property type="entry name" value="HisKA"/>
    <property type="match status" value="1"/>
</dbReference>
<evidence type="ECO:0000313" key="9">
    <source>
        <dbReference type="EMBL" id="ACH46901.1"/>
    </source>
</evidence>
<evidence type="ECO:0000259" key="7">
    <source>
        <dbReference type="PROSITE" id="PS50109"/>
    </source>
</evidence>
<dbReference type="PROSITE" id="PS50109">
    <property type="entry name" value="HIS_KIN"/>
    <property type="match status" value="1"/>
</dbReference>
<dbReference type="InterPro" id="IPR001789">
    <property type="entry name" value="Sig_transdc_resp-reg_receiver"/>
</dbReference>
<dbReference type="Gene3D" id="3.30.450.40">
    <property type="match status" value="1"/>
</dbReference>
<sequence>MSCDKIDLDRIAKIQDVGWLFIIKESVDIITHVSENVVDLDWVDLNSPREFIGKKVGEVVVDPTVSDALGNLLRNPSRSARTGLLTYNQSCTVITRDDGTTLLEIVPRGPTFSFFDSPNTVFSMETINQIEKATNMTEAGAAAITAIMTFVSYNRGMVYRFLEDLCGEIICEKIGKGGGEEPRYLGLRFPATDIPLPARKMYLDDRVRIISDIEEEPVLVVGDARTANLRYCHMRACADVHVEYLRNMNVRSTMSIAIVNKKKLWGLVAMHSDTREYPSIECRVMSELISRTLSLCAESFERETQRKNQITMNQMIHLSYRFSNMETFIRVDHDRILEAFKAQCILVREGERDPIGFNASKLSMNVRDMLNETAQRHDGSDIVTGHFTPENHQFFSILREDTHVVIVKFANKSRIKWAGNPREKKVVDGKLCPRNSFQAYEEHGLTHPTEYDTDMMTQFSYMMRAFFQRQMLTRFQTRVLDEPRQDKEFFAQMSHEIRTPFHGVYSAIEILLDEPDMPRDQRIQTLELAFSSAQTMLTTLNNILSVDQRPPGDENPVDPGTPSVSIGDVLLSIKSSLQLFAIREGVAFSTFTTVGHDEKFVIDLTRLSHITNNLINNAIKFTSAGGKVAVNIDMFETPSLVQEYLRHHCAEYEGSSMDEPHDWELRGEPDHHGGRWIVVVIADTGCGMKPDDLKNIFNPYVQVSTETHKHAGTGLGLSICTEEVKKMKGCVGFFSTAGRGTAAYVVIPTIILHGEGGCIISKSGDSPTRGENNQGCSVNRILRTWFIVDDSRINRRLLVHMVKKEHAVADIPNPVIVEIDNGKDAVRIFNDHVLDEKRVHVIIMDYHMAGMDGVSATTQIRNIESGKESSIPAVIYGCTADITQKVRARLLDAGMNGVWVKPIPKKALRNLVRSL</sequence>
<evidence type="ECO:0000256" key="1">
    <source>
        <dbReference type="ARBA" id="ARBA00000085"/>
    </source>
</evidence>
<dbReference type="GeneID" id="6804909"/>
<feature type="domain" description="Phytochrome chromophore attachment site" evidence="6">
    <location>
        <begin position="135"/>
        <end position="291"/>
    </location>
</feature>
<dbReference type="InterPro" id="IPR016132">
    <property type="entry name" value="Phyto_chromo_attachment"/>
</dbReference>
<evidence type="ECO:0000313" key="10">
    <source>
        <dbReference type="Proteomes" id="UP000204092"/>
    </source>
</evidence>
<dbReference type="PROSITE" id="PS50046">
    <property type="entry name" value="PHYTOCHROME_2"/>
    <property type="match status" value="1"/>
</dbReference>
<dbReference type="SMART" id="SM00065">
    <property type="entry name" value="GAF"/>
    <property type="match status" value="1"/>
</dbReference>
<keyword evidence="3" id="KW-0597">Phosphoprotein</keyword>
<reference evidence="9 10" key="1">
    <citation type="journal article" date="2009" name="Virology">
        <title>Genomic analysis of the smallest giant virus--Feldmannia sp. virus 158.</title>
        <authorList>
            <person name="Schroeder D.C."/>
            <person name="Park Y."/>
            <person name="Yoon H.M."/>
            <person name="Lee Y.S."/>
            <person name="Kang S.W."/>
            <person name="Meints R.H."/>
            <person name="Ivey R.G."/>
            <person name="Choi T.J."/>
        </authorList>
    </citation>
    <scope>NUCLEOTIDE SEQUENCE [LARGE SCALE GENOMIC DNA]</scope>
    <source>
        <strain evidence="9">FsV-158</strain>
    </source>
</reference>
<dbReference type="SUPFAM" id="SSF55874">
    <property type="entry name" value="ATPase domain of HSP90 chaperone/DNA topoisomerase II/histidine kinase"/>
    <property type="match status" value="1"/>
</dbReference>
<feature type="domain" description="Histidine kinase" evidence="7">
    <location>
        <begin position="492"/>
        <end position="751"/>
    </location>
</feature>
<dbReference type="SMART" id="SM00387">
    <property type="entry name" value="HATPase_c"/>
    <property type="match status" value="1"/>
</dbReference>
<dbReference type="InterPro" id="IPR011006">
    <property type="entry name" value="CheY-like_superfamily"/>
</dbReference>
<dbReference type="InterPro" id="IPR005467">
    <property type="entry name" value="His_kinase_dom"/>
</dbReference>
<evidence type="ECO:0000256" key="5">
    <source>
        <dbReference type="ARBA" id="ARBA00022777"/>
    </source>
</evidence>
<protein>
    <recommendedName>
        <fullName evidence="2">histidine kinase</fullName>
        <ecNumber evidence="2">2.7.13.3</ecNumber>
    </recommendedName>
</protein>
<dbReference type="Pfam" id="PF00512">
    <property type="entry name" value="HisKA"/>
    <property type="match status" value="1"/>
</dbReference>
<dbReference type="PROSITE" id="PS50110">
    <property type="entry name" value="RESPONSE_REGULATORY"/>
    <property type="match status" value="1"/>
</dbReference>
<organism evidence="9 10">
    <name type="scientific">Feldmannia species virus</name>
    <dbReference type="NCBI Taxonomy" id="39420"/>
    <lineage>
        <taxon>Viruses</taxon>
        <taxon>Varidnaviria</taxon>
        <taxon>Bamfordvirae</taxon>
        <taxon>Nucleocytoviricota</taxon>
        <taxon>Megaviricetes</taxon>
        <taxon>Algavirales</taxon>
        <taxon>Phycodnaviridae</taxon>
        <taxon>Phaeovirus</taxon>
        <taxon>Phaeovirus feldmanniae</taxon>
    </lineage>
</organism>
<dbReference type="Pfam" id="PF00072">
    <property type="entry name" value="Response_reg"/>
    <property type="match status" value="1"/>
</dbReference>
<dbReference type="Pfam" id="PF01590">
    <property type="entry name" value="GAF"/>
    <property type="match status" value="1"/>
</dbReference>
<evidence type="ECO:0000259" key="8">
    <source>
        <dbReference type="PROSITE" id="PS50110"/>
    </source>
</evidence>
<dbReference type="PRINTS" id="PR00344">
    <property type="entry name" value="BCTRLSENSOR"/>
</dbReference>
<dbReference type="Pfam" id="PF02518">
    <property type="entry name" value="HATPase_c"/>
    <property type="match status" value="1"/>
</dbReference>
<dbReference type="Gene3D" id="3.30.450.270">
    <property type="match status" value="1"/>
</dbReference>
<dbReference type="EMBL" id="EU916176">
    <property type="protein sequence ID" value="ACH46901.1"/>
    <property type="molecule type" value="Genomic_DNA"/>
</dbReference>
<keyword evidence="10" id="KW-1185">Reference proteome</keyword>
<dbReference type="InterPro" id="IPR003594">
    <property type="entry name" value="HATPase_dom"/>
</dbReference>
<dbReference type="InterPro" id="IPR029016">
    <property type="entry name" value="GAF-like_dom_sf"/>
</dbReference>
<dbReference type="EC" id="2.7.13.3" evidence="2"/>
<dbReference type="InterPro" id="IPR003018">
    <property type="entry name" value="GAF"/>
</dbReference>
<evidence type="ECO:0000256" key="2">
    <source>
        <dbReference type="ARBA" id="ARBA00012438"/>
    </source>
</evidence>
<comment type="catalytic activity">
    <reaction evidence="1">
        <text>ATP + protein L-histidine = ADP + protein N-phospho-L-histidine.</text>
        <dbReference type="EC" id="2.7.13.3"/>
    </reaction>
</comment>
<dbReference type="SUPFAM" id="SSF47384">
    <property type="entry name" value="Homodimeric domain of signal transducing histidine kinase"/>
    <property type="match status" value="1"/>
</dbReference>
<dbReference type="InterPro" id="IPR004358">
    <property type="entry name" value="Sig_transdc_His_kin-like_C"/>
</dbReference>
<evidence type="ECO:0000256" key="4">
    <source>
        <dbReference type="ARBA" id="ARBA00022679"/>
    </source>
</evidence>
<dbReference type="RefSeq" id="YP_002154771.1">
    <property type="nucleotide sequence ID" value="NC_011183.1"/>
</dbReference>
<name>B5LWN8_9PHYC</name>
<dbReference type="InterPro" id="IPR003661">
    <property type="entry name" value="HisK_dim/P_dom"/>
</dbReference>
<evidence type="ECO:0000256" key="3">
    <source>
        <dbReference type="ARBA" id="ARBA00022553"/>
    </source>
</evidence>
<dbReference type="PANTHER" id="PTHR43047">
    <property type="entry name" value="TWO-COMPONENT HISTIDINE PROTEIN KINASE"/>
    <property type="match status" value="1"/>
</dbReference>
<keyword evidence="4" id="KW-0808">Transferase</keyword>
<dbReference type="KEGG" id="vg:6804909"/>
<dbReference type="SUPFAM" id="SSF52172">
    <property type="entry name" value="CheY-like"/>
    <property type="match status" value="1"/>
</dbReference>
<dbReference type="Proteomes" id="UP000204092">
    <property type="component" value="Segment"/>
</dbReference>
<dbReference type="SMART" id="SM00388">
    <property type="entry name" value="HisKA"/>
    <property type="match status" value="1"/>
</dbReference>
<dbReference type="OrthoDB" id="31980at10239"/>
<dbReference type="GO" id="GO:0000155">
    <property type="term" value="F:phosphorelay sensor kinase activity"/>
    <property type="evidence" value="ECO:0007669"/>
    <property type="project" value="InterPro"/>
</dbReference>
<dbReference type="InterPro" id="IPR036890">
    <property type="entry name" value="HATPase_C_sf"/>
</dbReference>
<keyword evidence="5 9" id="KW-0418">Kinase</keyword>
<proteinExistence type="predicted"/>
<feature type="domain" description="Response regulatory" evidence="8">
    <location>
        <begin position="784"/>
        <end position="915"/>
    </location>
</feature>
<dbReference type="Gene3D" id="1.10.287.130">
    <property type="match status" value="1"/>
</dbReference>
<accession>B5LWN8</accession>
<dbReference type="SMART" id="SM00448">
    <property type="entry name" value="REC"/>
    <property type="match status" value="1"/>
</dbReference>
<dbReference type="SUPFAM" id="SSF55781">
    <property type="entry name" value="GAF domain-like"/>
    <property type="match status" value="2"/>
</dbReference>
<dbReference type="Gene3D" id="3.30.565.10">
    <property type="entry name" value="Histidine kinase-like ATPase, C-terminal domain"/>
    <property type="match status" value="1"/>
</dbReference>
<dbReference type="Gene3D" id="3.30.450.20">
    <property type="entry name" value="PAS domain"/>
    <property type="match status" value="1"/>
</dbReference>
<dbReference type="InterPro" id="IPR036097">
    <property type="entry name" value="HisK_dim/P_sf"/>
</dbReference>
<dbReference type="InterPro" id="IPR043150">
    <property type="entry name" value="Phytochrome_PHY_sf"/>
</dbReference>
<evidence type="ECO:0000259" key="6">
    <source>
        <dbReference type="PROSITE" id="PS50046"/>
    </source>
</evidence>
<dbReference type="CDD" id="cd17546">
    <property type="entry name" value="REC_hyHK_CKI1_RcsC-like"/>
    <property type="match status" value="1"/>
</dbReference>